<dbReference type="AlphaFoldDB" id="A0A433USH3"/>
<dbReference type="EMBL" id="RSCM01000006">
    <property type="protein sequence ID" value="RUS96798.1"/>
    <property type="molecule type" value="Genomic_DNA"/>
</dbReference>
<protein>
    <submittedName>
        <fullName evidence="1">Uncharacterized protein</fullName>
    </submittedName>
</protein>
<accession>A0A433USH3</accession>
<dbReference type="RefSeq" id="WP_127053992.1">
    <property type="nucleotide sequence ID" value="NZ_RSCM01000006.1"/>
</dbReference>
<organism evidence="1 2">
    <name type="scientific">Trichormus variabilis SAG 1403-4b</name>
    <dbReference type="NCBI Taxonomy" id="447716"/>
    <lineage>
        <taxon>Bacteria</taxon>
        <taxon>Bacillati</taxon>
        <taxon>Cyanobacteriota</taxon>
        <taxon>Cyanophyceae</taxon>
        <taxon>Nostocales</taxon>
        <taxon>Nostocaceae</taxon>
        <taxon>Trichormus</taxon>
    </lineage>
</organism>
<reference evidence="1 2" key="1">
    <citation type="journal article" date="2019" name="Genome Biol. Evol.">
        <title>Day and night: Metabolic profiles and evolutionary relationships of six axenic non-marine cyanobacteria.</title>
        <authorList>
            <person name="Will S.E."/>
            <person name="Henke P."/>
            <person name="Boedeker C."/>
            <person name="Huang S."/>
            <person name="Brinkmann H."/>
            <person name="Rohde M."/>
            <person name="Jarek M."/>
            <person name="Friedl T."/>
            <person name="Seufert S."/>
            <person name="Schumacher M."/>
            <person name="Overmann J."/>
            <person name="Neumann-Schaal M."/>
            <person name="Petersen J."/>
        </authorList>
    </citation>
    <scope>NUCLEOTIDE SEQUENCE [LARGE SCALE GENOMIC DNA]</scope>
    <source>
        <strain evidence="1 2">SAG 1403-4b</strain>
    </source>
</reference>
<dbReference type="OrthoDB" id="444411at2"/>
<proteinExistence type="predicted"/>
<evidence type="ECO:0000313" key="2">
    <source>
        <dbReference type="Proteomes" id="UP000276103"/>
    </source>
</evidence>
<gene>
    <name evidence="1" type="ORF">DSM107003_22040</name>
</gene>
<evidence type="ECO:0000313" key="1">
    <source>
        <dbReference type="EMBL" id="RUS96798.1"/>
    </source>
</evidence>
<comment type="caution">
    <text evidence="1">The sequence shown here is derived from an EMBL/GenBank/DDBJ whole genome shotgun (WGS) entry which is preliminary data.</text>
</comment>
<dbReference type="Proteomes" id="UP000276103">
    <property type="component" value="Unassembled WGS sequence"/>
</dbReference>
<keyword evidence="2" id="KW-1185">Reference proteome</keyword>
<name>A0A433USH3_ANAVA</name>
<sequence>MDKQTLLTQVAIDALQAGDAEKIGMLIKQAQSEQDKYLSPSSPRKLTAPILHTLLNYSPIKTYIFGGHHLTGFWIDSTDKFGSL</sequence>